<dbReference type="InterPro" id="IPR050187">
    <property type="entry name" value="Lipid_Phosphate_FormReg"/>
</dbReference>
<comment type="caution">
    <text evidence="7">The sequence shown here is derived from an EMBL/GenBank/DDBJ whole genome shotgun (WGS) entry which is preliminary data.</text>
</comment>
<dbReference type="GO" id="GO:0006672">
    <property type="term" value="P:ceramide metabolic process"/>
    <property type="evidence" value="ECO:0007669"/>
    <property type="project" value="TreeGrafter"/>
</dbReference>
<sequence>MQKSGSVSRNSNTPLKVSVPQQSLRRLGLCSQIATATGGQHASPVVFPEKQKRSKVKSSRRGNDATPITPTSDDPGKLKSFEHRIDIGDGLLGAVGGDEKSDLLGYGVYSGKLVLDKKKTVSNDSASNDSQQQTSSSNDNWNQEAVDAKLTSKALIWGSHMLSLEDVISVTYNVGLRHFTVHSFPWKKGSCGFSCFMKPKRARKDYRFLASSTEEAVHWVGGFADQQCYVNCLPHPLVSSKKQASSELLPIDTPPELIFKCKSPPRMLVILNPRSGHGRSSKVFHGVVEPILKLAGFKLEVVKTTSAGHAKKLASSVDISTCPDGIICVGGDGIINEVLNGLLSRDNQKEGISIPIGIIPAGSDNSLVWTVLGVRDPVSAAMAIVKGGLTATDVFAVEWIQTGVLHFGMTVSYYGFVSDVLELSDKYQKRFGPLRYFVAGFLKFLCLPKYSYEVEYLPASKEDQEGKLSVEREVVDMSDLYTDIMKRSNADGIPRASSLSSIDSIMTPSRMSGDLDTTCSNTHASAEPSDYVRGLDPKSKRLSSGRSSITAEPEVIHPQLPLSTTPNWPRTRSKSRTDKGWSGLTATHDNSRCSWGNNMNDKEDISSTLSDPGPIWDAEPKWDSEPTWDVENPIELPGPSDDAETGTKKEVPVPRYEDKWLVKKGQFLGIIVCNHACRTVQSSQVVAPKAEHDDSSLDLLLVHGSGRLRLMRFFVLLQMGRHLSLPYVEYVKVKSVKIKATGKHTHNGCGIDGELFRLNGQVISSLLPEQCRLIGRSAIHDV</sequence>
<dbReference type="PANTHER" id="PTHR12358:SF111">
    <property type="entry name" value="CERAMIDE KINASE, ISOFORM A"/>
    <property type="match status" value="1"/>
</dbReference>
<dbReference type="Proteomes" id="UP000813462">
    <property type="component" value="Unassembled WGS sequence"/>
</dbReference>
<feature type="compositionally biased region" description="Polar residues" evidence="5">
    <location>
        <begin position="561"/>
        <end position="570"/>
    </location>
</feature>
<feature type="region of interest" description="Disordered" evidence="5">
    <location>
        <begin position="1"/>
        <end position="21"/>
    </location>
</feature>
<evidence type="ECO:0000256" key="4">
    <source>
        <dbReference type="ARBA" id="ARBA00022840"/>
    </source>
</evidence>
<dbReference type="InterPro" id="IPR016064">
    <property type="entry name" value="NAD/diacylglycerol_kinase_sf"/>
</dbReference>
<dbReference type="EMBL" id="JAEACU010000007">
    <property type="protein sequence ID" value="KAH7521304.1"/>
    <property type="molecule type" value="Genomic_DNA"/>
</dbReference>
<name>A0A978V1S1_ZIZJJ</name>
<protein>
    <recommendedName>
        <fullName evidence="6">DAGKc domain-containing protein</fullName>
    </recommendedName>
</protein>
<dbReference type="Gene3D" id="3.40.50.10330">
    <property type="entry name" value="Probable inorganic polyphosphate/atp-NAD kinase, domain 1"/>
    <property type="match status" value="1"/>
</dbReference>
<feature type="domain" description="DAGKc" evidence="6">
    <location>
        <begin position="262"/>
        <end position="401"/>
    </location>
</feature>
<keyword evidence="3" id="KW-0418">Kinase</keyword>
<dbReference type="InterPro" id="IPR045540">
    <property type="entry name" value="YegS/DAGK_C"/>
</dbReference>
<dbReference type="AlphaFoldDB" id="A0A978V1S1"/>
<dbReference type="GO" id="GO:0016020">
    <property type="term" value="C:membrane"/>
    <property type="evidence" value="ECO:0007669"/>
    <property type="project" value="GOC"/>
</dbReference>
<dbReference type="GO" id="GO:0005524">
    <property type="term" value="F:ATP binding"/>
    <property type="evidence" value="ECO:0007669"/>
    <property type="project" value="UniProtKB-KW"/>
</dbReference>
<accession>A0A978V1S1</accession>
<dbReference type="GO" id="GO:0001729">
    <property type="term" value="F:ceramide kinase activity"/>
    <property type="evidence" value="ECO:0007669"/>
    <property type="project" value="TreeGrafter"/>
</dbReference>
<feature type="region of interest" description="Disordered" evidence="5">
    <location>
        <begin position="512"/>
        <end position="585"/>
    </location>
</feature>
<dbReference type="PROSITE" id="PS50146">
    <property type="entry name" value="DAGK"/>
    <property type="match status" value="1"/>
</dbReference>
<feature type="compositionally biased region" description="Polar residues" evidence="5">
    <location>
        <begin position="512"/>
        <end position="524"/>
    </location>
</feature>
<dbReference type="SMART" id="SM00046">
    <property type="entry name" value="DAGKc"/>
    <property type="match status" value="1"/>
</dbReference>
<organism evidence="7 8">
    <name type="scientific">Ziziphus jujuba var. spinosa</name>
    <dbReference type="NCBI Taxonomy" id="714518"/>
    <lineage>
        <taxon>Eukaryota</taxon>
        <taxon>Viridiplantae</taxon>
        <taxon>Streptophyta</taxon>
        <taxon>Embryophyta</taxon>
        <taxon>Tracheophyta</taxon>
        <taxon>Spermatophyta</taxon>
        <taxon>Magnoliopsida</taxon>
        <taxon>eudicotyledons</taxon>
        <taxon>Gunneridae</taxon>
        <taxon>Pentapetalae</taxon>
        <taxon>rosids</taxon>
        <taxon>fabids</taxon>
        <taxon>Rosales</taxon>
        <taxon>Rhamnaceae</taxon>
        <taxon>Paliureae</taxon>
        <taxon>Ziziphus</taxon>
    </lineage>
</organism>
<keyword evidence="4" id="KW-0067">ATP-binding</keyword>
<evidence type="ECO:0000259" key="6">
    <source>
        <dbReference type="PROSITE" id="PS50146"/>
    </source>
</evidence>
<evidence type="ECO:0000313" key="8">
    <source>
        <dbReference type="Proteomes" id="UP000813462"/>
    </source>
</evidence>
<evidence type="ECO:0000256" key="3">
    <source>
        <dbReference type="ARBA" id="ARBA00022777"/>
    </source>
</evidence>
<dbReference type="OrthoDB" id="3853857at2759"/>
<dbReference type="InterPro" id="IPR001206">
    <property type="entry name" value="Diacylglycerol_kinase_cat_dom"/>
</dbReference>
<evidence type="ECO:0000256" key="1">
    <source>
        <dbReference type="ARBA" id="ARBA00022679"/>
    </source>
</evidence>
<dbReference type="Pfam" id="PF19279">
    <property type="entry name" value="YegS_C"/>
    <property type="match status" value="1"/>
</dbReference>
<keyword evidence="2" id="KW-0547">Nucleotide-binding</keyword>
<reference evidence="7" key="1">
    <citation type="journal article" date="2021" name="Front. Plant Sci.">
        <title>Chromosome-Scale Genome Assembly for Chinese Sour Jujube and Insights Into Its Genome Evolution and Domestication Signature.</title>
        <authorList>
            <person name="Shen L.-Y."/>
            <person name="Luo H."/>
            <person name="Wang X.-L."/>
            <person name="Wang X.-M."/>
            <person name="Qiu X.-J."/>
            <person name="Liu H."/>
            <person name="Zhou S.-S."/>
            <person name="Jia K.-H."/>
            <person name="Nie S."/>
            <person name="Bao Y.-T."/>
            <person name="Zhang R.-G."/>
            <person name="Yun Q.-Z."/>
            <person name="Chai Y.-H."/>
            <person name="Lu J.-Y."/>
            <person name="Li Y."/>
            <person name="Zhao S.-W."/>
            <person name="Mao J.-F."/>
            <person name="Jia S.-G."/>
            <person name="Mao Y.-M."/>
        </authorList>
    </citation>
    <scope>NUCLEOTIDE SEQUENCE</scope>
    <source>
        <strain evidence="7">AT0</strain>
        <tissue evidence="7">Leaf</tissue>
    </source>
</reference>
<feature type="compositionally biased region" description="Low complexity" evidence="5">
    <location>
        <begin position="122"/>
        <end position="141"/>
    </location>
</feature>
<dbReference type="PANTHER" id="PTHR12358">
    <property type="entry name" value="SPHINGOSINE KINASE"/>
    <property type="match status" value="1"/>
</dbReference>
<keyword evidence="1" id="KW-0808">Transferase</keyword>
<dbReference type="Pfam" id="PF00781">
    <property type="entry name" value="DAGK_cat"/>
    <property type="match status" value="1"/>
</dbReference>
<gene>
    <name evidence="7" type="ORF">FEM48_Zijuj07G0018700</name>
</gene>
<dbReference type="InterPro" id="IPR017438">
    <property type="entry name" value="ATP-NAD_kinase_N"/>
</dbReference>
<dbReference type="SUPFAM" id="SSF111331">
    <property type="entry name" value="NAD kinase/diacylglycerol kinase-like"/>
    <property type="match status" value="1"/>
</dbReference>
<feature type="region of interest" description="Disordered" evidence="5">
    <location>
        <begin position="36"/>
        <end position="80"/>
    </location>
</feature>
<evidence type="ECO:0000256" key="5">
    <source>
        <dbReference type="SAM" id="MobiDB-lite"/>
    </source>
</evidence>
<dbReference type="Gene3D" id="2.60.200.40">
    <property type="match status" value="1"/>
</dbReference>
<feature type="region of interest" description="Disordered" evidence="5">
    <location>
        <begin position="121"/>
        <end position="141"/>
    </location>
</feature>
<evidence type="ECO:0000256" key="2">
    <source>
        <dbReference type="ARBA" id="ARBA00022741"/>
    </source>
</evidence>
<proteinExistence type="predicted"/>
<evidence type="ECO:0000313" key="7">
    <source>
        <dbReference type="EMBL" id="KAH7521304.1"/>
    </source>
</evidence>